<sequence>MLSYADLKTLVSLTRTRSAQMYEVPDIIWKGFFDVRSDLGFLSFPKTGVSWYDEYLPSSHTINWHSLCLHGRQCVAGESGIVQNRQRIWQLCLLLSNLVDEIYESERLHFDDHVDNPFLGQRPIWDSQFNIPTSSFDLGIPFVVRMIQQQDMEQDPRAYRDMRTVSTRGSTEYYLTDEIGVTFTGEGKLQYLTGLCLFREGAKIDGIGLVSQKRMKMVPVNCAASFQ</sequence>
<evidence type="ECO:0000313" key="1">
    <source>
        <dbReference type="EMBL" id="RVD86911.1"/>
    </source>
</evidence>
<protein>
    <submittedName>
        <fullName evidence="1">Uncharacterized protein</fullName>
    </submittedName>
</protein>
<evidence type="ECO:0000313" key="2">
    <source>
        <dbReference type="Proteomes" id="UP000283090"/>
    </source>
</evidence>
<comment type="caution">
    <text evidence="1">The sequence shown here is derived from an EMBL/GenBank/DDBJ whole genome shotgun (WGS) entry which is preliminary data.</text>
</comment>
<dbReference type="GeneID" id="93587473"/>
<proteinExistence type="predicted"/>
<dbReference type="OrthoDB" id="5301443at2759"/>
<gene>
    <name evidence="1" type="ORF">DFL_005162</name>
</gene>
<dbReference type="AlphaFoldDB" id="A0A437A6Y2"/>
<accession>A0A437A6Y2</accession>
<dbReference type="STRING" id="97331.A0A437A6Y2"/>
<dbReference type="Proteomes" id="UP000283090">
    <property type="component" value="Unassembled WGS sequence"/>
</dbReference>
<name>A0A437A6Y2_ARTFL</name>
<reference evidence="1 2" key="1">
    <citation type="submission" date="2019-01" db="EMBL/GenBank/DDBJ databases">
        <title>Intercellular communication is required for trap formation in the nematode-trapping fungus Duddingtonia flagrans.</title>
        <authorList>
            <person name="Youssar L."/>
            <person name="Wernet V."/>
            <person name="Hensel N."/>
            <person name="Hildebrandt H.-G."/>
            <person name="Fischer R."/>
        </authorList>
    </citation>
    <scope>NUCLEOTIDE SEQUENCE [LARGE SCALE GENOMIC DNA]</scope>
    <source>
        <strain evidence="1 2">CBS H-5679</strain>
    </source>
</reference>
<dbReference type="VEuPathDB" id="FungiDB:DFL_005162"/>
<organism evidence="1 2">
    <name type="scientific">Arthrobotrys flagrans</name>
    <name type="common">Nematode-trapping fungus</name>
    <name type="synonym">Trichothecium flagrans</name>
    <dbReference type="NCBI Taxonomy" id="97331"/>
    <lineage>
        <taxon>Eukaryota</taxon>
        <taxon>Fungi</taxon>
        <taxon>Dikarya</taxon>
        <taxon>Ascomycota</taxon>
        <taxon>Pezizomycotina</taxon>
        <taxon>Orbiliomycetes</taxon>
        <taxon>Orbiliales</taxon>
        <taxon>Orbiliaceae</taxon>
        <taxon>Arthrobotrys</taxon>
    </lineage>
</organism>
<dbReference type="RefSeq" id="XP_067492455.1">
    <property type="nucleotide sequence ID" value="XM_067634381.1"/>
</dbReference>
<dbReference type="EMBL" id="SAEB01000006">
    <property type="protein sequence ID" value="RVD86911.1"/>
    <property type="molecule type" value="Genomic_DNA"/>
</dbReference>
<keyword evidence="2" id="KW-1185">Reference proteome</keyword>